<evidence type="ECO:0000313" key="1">
    <source>
        <dbReference type="EMBL" id="QEY23869.1"/>
    </source>
</evidence>
<dbReference type="RefSeq" id="WP_123795747.1">
    <property type="nucleotide sequence ID" value="NZ_CP031699.1"/>
</dbReference>
<protein>
    <submittedName>
        <fullName evidence="1">Uncharacterized protein</fullName>
    </submittedName>
</protein>
<gene>
    <name evidence="1" type="ORF">D0T90_04590</name>
</gene>
<proteinExistence type="predicted"/>
<evidence type="ECO:0000313" key="2">
    <source>
        <dbReference type="Proteomes" id="UP000325536"/>
    </source>
</evidence>
<accession>A0A5P3MTA1</accession>
<dbReference type="Proteomes" id="UP000325536">
    <property type="component" value="Chromosome"/>
</dbReference>
<keyword evidence="2" id="KW-1185">Reference proteome</keyword>
<dbReference type="AlphaFoldDB" id="A0A5P3MTA1"/>
<dbReference type="KEGG" id="naq:D0T90_04590"/>
<dbReference type="OrthoDB" id="8526439at2"/>
<dbReference type="EMBL" id="CP031699">
    <property type="protein sequence ID" value="QEY23869.1"/>
    <property type="molecule type" value="Genomic_DNA"/>
</dbReference>
<reference evidence="1 2" key="1">
    <citation type="submission" date="2018-08" db="EMBL/GenBank/DDBJ databases">
        <title>Neisseria animalis ATCC 49930 complete genome.</title>
        <authorList>
            <person name="Veseli I.A."/>
            <person name="Mascarenhas dos Santos A.C."/>
            <person name="Buttler R."/>
            <person name="Pombert J.-F."/>
        </authorList>
    </citation>
    <scope>NUCLEOTIDE SEQUENCE [LARGE SCALE GENOMIC DNA]</scope>
    <source>
        <strain evidence="1 2">ATCC 49930</strain>
    </source>
</reference>
<name>A0A5P3MTA1_NEIAN</name>
<sequence length="76" mass="9006">MSKSYKTTPICGYTNAKSEKEDKRFANRKFRRCTRQLLKAGKEPPQNIRSVSNVYDFDKDGRQYFSALKYPHLLRK</sequence>
<organism evidence="1 2">
    <name type="scientific">Neisseria animalis</name>
    <dbReference type="NCBI Taxonomy" id="492"/>
    <lineage>
        <taxon>Bacteria</taxon>
        <taxon>Pseudomonadati</taxon>
        <taxon>Pseudomonadota</taxon>
        <taxon>Betaproteobacteria</taxon>
        <taxon>Neisseriales</taxon>
        <taxon>Neisseriaceae</taxon>
        <taxon>Neisseria</taxon>
    </lineage>
</organism>